<name>A0ABW8YU44_9FLAO</name>
<sequence length="74" mass="8803">MRIWTGRPYFKEHPQQAIKLISRHKAAESEYLRKSVGNSLHDIRKKFPDLIKKEIDSWNLTNAHTAYVKKIIEK</sequence>
<gene>
    <name evidence="1" type="ORF">ABS766_04785</name>
</gene>
<dbReference type="EMBL" id="JBELPZ010000003">
    <property type="protein sequence ID" value="MFL9843729.1"/>
    <property type="molecule type" value="Genomic_DNA"/>
</dbReference>
<protein>
    <submittedName>
        <fullName evidence="1">Uncharacterized protein</fullName>
    </submittedName>
</protein>
<accession>A0ABW8YU44</accession>
<comment type="caution">
    <text evidence="1">The sequence shown here is derived from an EMBL/GenBank/DDBJ whole genome shotgun (WGS) entry which is preliminary data.</text>
</comment>
<evidence type="ECO:0000313" key="1">
    <source>
        <dbReference type="EMBL" id="MFL9843729.1"/>
    </source>
</evidence>
<dbReference type="InterPro" id="IPR016024">
    <property type="entry name" value="ARM-type_fold"/>
</dbReference>
<dbReference type="SUPFAM" id="SSF48371">
    <property type="entry name" value="ARM repeat"/>
    <property type="match status" value="1"/>
</dbReference>
<reference evidence="1 2" key="1">
    <citation type="submission" date="2024-06" db="EMBL/GenBank/DDBJ databases">
        <authorList>
            <person name="Kaempfer P."/>
            <person name="Viver T."/>
        </authorList>
    </citation>
    <scope>NUCLEOTIDE SEQUENCE [LARGE SCALE GENOMIC DNA]</scope>
    <source>
        <strain evidence="1 2">ST-119</strain>
    </source>
</reference>
<keyword evidence="2" id="KW-1185">Reference proteome</keyword>
<proteinExistence type="predicted"/>
<evidence type="ECO:0000313" key="2">
    <source>
        <dbReference type="Proteomes" id="UP001629156"/>
    </source>
</evidence>
<dbReference type="Gene3D" id="1.25.40.290">
    <property type="entry name" value="ARM repeat domains"/>
    <property type="match status" value="1"/>
</dbReference>
<organism evidence="1 2">
    <name type="scientific">Flavobacterium rhizosphaerae</name>
    <dbReference type="NCBI Taxonomy" id="3163298"/>
    <lineage>
        <taxon>Bacteria</taxon>
        <taxon>Pseudomonadati</taxon>
        <taxon>Bacteroidota</taxon>
        <taxon>Flavobacteriia</taxon>
        <taxon>Flavobacteriales</taxon>
        <taxon>Flavobacteriaceae</taxon>
        <taxon>Flavobacterium</taxon>
    </lineage>
</organism>
<dbReference type="Proteomes" id="UP001629156">
    <property type="component" value="Unassembled WGS sequence"/>
</dbReference>